<feature type="non-terminal residue" evidence="1">
    <location>
        <position position="45"/>
    </location>
</feature>
<organism evidence="1">
    <name type="scientific">Xenopus tropicalis</name>
    <name type="common">Western clawed frog</name>
    <name type="synonym">Silurana tropicalis</name>
    <dbReference type="NCBI Taxonomy" id="8364"/>
    <lineage>
        <taxon>Eukaryota</taxon>
        <taxon>Metazoa</taxon>
        <taxon>Chordata</taxon>
        <taxon>Craniata</taxon>
        <taxon>Vertebrata</taxon>
        <taxon>Euteleostomi</taxon>
        <taxon>Amphibia</taxon>
        <taxon>Batrachia</taxon>
        <taxon>Anura</taxon>
        <taxon>Pipoidea</taxon>
        <taxon>Pipidae</taxon>
        <taxon>Xenopodinae</taxon>
        <taxon>Xenopus</taxon>
        <taxon>Silurana</taxon>
    </lineage>
</organism>
<protein>
    <submittedName>
        <fullName evidence="1">Uncharacterized protein</fullName>
    </submittedName>
</protein>
<evidence type="ECO:0000313" key="1">
    <source>
        <dbReference type="EMBL" id="OCA16236.1"/>
    </source>
</evidence>
<gene>
    <name evidence="1" type="ORF">XENTR_v900285582mg</name>
</gene>
<proteinExistence type="predicted"/>
<reference evidence="1" key="1">
    <citation type="submission" date="2009-11" db="EMBL/GenBank/DDBJ databases">
        <authorList>
            <consortium name="US DOE Joint Genome Institute (JGI-PGF)"/>
            <person name="Ottilar R."/>
            <person name="Schmutz J."/>
            <person name="Salamov A."/>
            <person name="Cheng J.F."/>
            <person name="Lucas S."/>
            <person name="Pitluck S."/>
            <person name="Gundlach H."/>
            <person name="Guo Y."/>
            <person name="Haberer G."/>
            <person name="Nasrallah J."/>
            <person name="Mayer K.F.X."/>
            <person name="van de Peer Y."/>
            <person name="Weigel D."/>
            <person name="Grigoriev I.V."/>
        </authorList>
    </citation>
    <scope>NUCLEOTIDE SEQUENCE</scope>
    <source>
        <strain evidence="1">Nigerian</strain>
    </source>
</reference>
<reference evidence="1" key="2">
    <citation type="journal article" date="2010" name="Science">
        <title>The genome of the Western clawed frog Xenopus tropicalis.</title>
        <authorList>
            <person name="Hellsten U."/>
            <person name="Harland R.M."/>
            <person name="Gilchrist M.J."/>
            <person name="Hendrix D."/>
            <person name="Jurka J."/>
            <person name="Kapitonov V."/>
            <person name="Ovcharenko I."/>
            <person name="Putnam N.H."/>
            <person name="Shu S."/>
            <person name="Taher L."/>
            <person name="Blitz I.L."/>
            <person name="Blumberg B."/>
            <person name="Dichmann D.S."/>
            <person name="Dubchak I."/>
            <person name="Amaya E."/>
            <person name="Detter J.C."/>
            <person name="Fletcher R."/>
            <person name="Gerhard D.S."/>
            <person name="Goodstein D."/>
            <person name="Graves T."/>
            <person name="Grigoriev I.V."/>
            <person name="Grimwood J."/>
            <person name="Kawashima T."/>
            <person name="Lindquist E."/>
            <person name="Lucas S.M."/>
            <person name="Mead P.E."/>
            <person name="Mitros T."/>
            <person name="Ogino H."/>
            <person name="Ohta Y."/>
            <person name="Poliakov A.V."/>
            <person name="Pollet N."/>
            <person name="Robert J."/>
            <person name="Salamov A."/>
            <person name="Sater A.K."/>
            <person name="Schmutz J."/>
            <person name="Terry A."/>
            <person name="Vize P.D."/>
            <person name="Warren W.C."/>
            <person name="Wells D."/>
            <person name="Wills A."/>
            <person name="Wilson R.K."/>
            <person name="Zimmerman L.B."/>
            <person name="Zorn A.M."/>
            <person name="Grainger R."/>
            <person name="Grammer T."/>
            <person name="Khokha M.K."/>
            <person name="Richardson P.M."/>
            <person name="Rokhsar D.S."/>
        </authorList>
    </citation>
    <scope>NUCLEOTIDE SEQUENCE [LARGE SCALE GENOMIC DNA]</scope>
    <source>
        <strain evidence="1">Nigerian</strain>
    </source>
</reference>
<sequence>MPTPNKQQMPLWEEEEETAALTPYLQHSLGVTDNEEDEELGAPLC</sequence>
<name>A0A1B8XZX4_XENTR</name>
<accession>A0A1B8XZX4</accession>
<dbReference type="EMBL" id="KV460641">
    <property type="protein sequence ID" value="OCA16236.1"/>
    <property type="molecule type" value="Genomic_DNA"/>
</dbReference>
<reference evidence="1" key="3">
    <citation type="submission" date="2016-05" db="EMBL/GenBank/DDBJ databases">
        <title>WGS assembly of Xenopus tropicalis.</title>
        <authorList>
            <person name="Sessions A."/>
            <person name="Jenkins J."/>
            <person name="Mitros T."/>
            <person name="Lyons J.T."/>
            <person name="Dichmann D.S."/>
            <person name="Robert J."/>
            <person name="Harland R.M."/>
            <person name="Rokhsar D.S."/>
        </authorList>
    </citation>
    <scope>NUCLEOTIDE SEQUENCE</scope>
    <source>
        <strain evidence="1">Nigerian</strain>
    </source>
</reference>
<dbReference type="AlphaFoldDB" id="A0A1B8XZX4"/>